<organism evidence="1 2">
    <name type="scientific">Brachionus plicatilis</name>
    <name type="common">Marine rotifer</name>
    <name type="synonym">Brachionus muelleri</name>
    <dbReference type="NCBI Taxonomy" id="10195"/>
    <lineage>
        <taxon>Eukaryota</taxon>
        <taxon>Metazoa</taxon>
        <taxon>Spiralia</taxon>
        <taxon>Gnathifera</taxon>
        <taxon>Rotifera</taxon>
        <taxon>Eurotatoria</taxon>
        <taxon>Monogononta</taxon>
        <taxon>Pseudotrocha</taxon>
        <taxon>Ploima</taxon>
        <taxon>Brachionidae</taxon>
        <taxon>Brachionus</taxon>
    </lineage>
</organism>
<keyword evidence="2" id="KW-1185">Reference proteome</keyword>
<proteinExistence type="predicted"/>
<dbReference type="Proteomes" id="UP000276133">
    <property type="component" value="Unassembled WGS sequence"/>
</dbReference>
<accession>A0A3M7SWS2</accession>
<protein>
    <submittedName>
        <fullName evidence="1">Uncharacterized protein</fullName>
    </submittedName>
</protein>
<sequence length="75" mass="8365">MSELGYTLRSSRLSGAIHLTVSGKAEVGYFGHFVLIKQNVACSQVPVANFFRVQVPHAIGYLATKFDQLNYQIEF</sequence>
<reference evidence="1 2" key="1">
    <citation type="journal article" date="2018" name="Sci. Rep.">
        <title>Genomic signatures of local adaptation to the degree of environmental predictability in rotifers.</title>
        <authorList>
            <person name="Franch-Gras L."/>
            <person name="Hahn C."/>
            <person name="Garcia-Roger E.M."/>
            <person name="Carmona M.J."/>
            <person name="Serra M."/>
            <person name="Gomez A."/>
        </authorList>
    </citation>
    <scope>NUCLEOTIDE SEQUENCE [LARGE SCALE GENOMIC DNA]</scope>
    <source>
        <strain evidence="1">HYR1</strain>
    </source>
</reference>
<evidence type="ECO:0000313" key="1">
    <source>
        <dbReference type="EMBL" id="RNA40233.1"/>
    </source>
</evidence>
<evidence type="ECO:0000313" key="2">
    <source>
        <dbReference type="Proteomes" id="UP000276133"/>
    </source>
</evidence>
<dbReference type="EMBL" id="REGN01000657">
    <property type="protein sequence ID" value="RNA40233.1"/>
    <property type="molecule type" value="Genomic_DNA"/>
</dbReference>
<gene>
    <name evidence="1" type="ORF">BpHYR1_016376</name>
</gene>
<dbReference type="AlphaFoldDB" id="A0A3M7SWS2"/>
<comment type="caution">
    <text evidence="1">The sequence shown here is derived from an EMBL/GenBank/DDBJ whole genome shotgun (WGS) entry which is preliminary data.</text>
</comment>
<name>A0A3M7SWS2_BRAPC</name>